<dbReference type="InterPro" id="IPR050834">
    <property type="entry name" value="Glycosyltransf_2"/>
</dbReference>
<dbReference type="GO" id="GO:0016740">
    <property type="term" value="F:transferase activity"/>
    <property type="evidence" value="ECO:0007669"/>
    <property type="project" value="UniProtKB-KW"/>
</dbReference>
<dbReference type="SUPFAM" id="SSF53448">
    <property type="entry name" value="Nucleotide-diphospho-sugar transferases"/>
    <property type="match status" value="1"/>
</dbReference>
<dbReference type="Proteomes" id="UP000056322">
    <property type="component" value="Chromosome 1"/>
</dbReference>
<dbReference type="KEGG" id="mbac:BN1209_0950"/>
<accession>A0A0B7IY09</accession>
<dbReference type="InterPro" id="IPR001173">
    <property type="entry name" value="Glyco_trans_2-like"/>
</dbReference>
<dbReference type="AlphaFoldDB" id="A0A0B7IY09"/>
<dbReference type="HOGENOM" id="CLU_025996_21_0_4"/>
<dbReference type="STRING" id="1581680.BN1209_0950"/>
<name>A0A0B7IY09_9PROT</name>
<protein>
    <submittedName>
        <fullName evidence="2">Glycosyltransferases involved in cell wall biogenesis-like protein</fullName>
    </submittedName>
</protein>
<evidence type="ECO:0000259" key="1">
    <source>
        <dbReference type="Pfam" id="PF00535"/>
    </source>
</evidence>
<keyword evidence="2" id="KW-0808">Transferase</keyword>
<reference evidence="3" key="1">
    <citation type="submission" date="2014-12" db="EMBL/GenBank/DDBJ databases">
        <authorList>
            <person name="Salcher M.M."/>
        </authorList>
    </citation>
    <scope>NUCLEOTIDE SEQUENCE [LARGE SCALE GENOMIC DNA]</scope>
    <source>
        <strain evidence="3">MMS-10A-171</strain>
    </source>
</reference>
<dbReference type="OrthoDB" id="433681at2"/>
<feature type="domain" description="Glycosyltransferase 2-like" evidence="1">
    <location>
        <begin position="9"/>
        <end position="133"/>
    </location>
</feature>
<evidence type="ECO:0000313" key="2">
    <source>
        <dbReference type="EMBL" id="CEN55993.1"/>
    </source>
</evidence>
<dbReference type="EMBL" id="LN794158">
    <property type="protein sequence ID" value="CEN55993.1"/>
    <property type="molecule type" value="Genomic_DNA"/>
</dbReference>
<evidence type="ECO:0000313" key="3">
    <source>
        <dbReference type="Proteomes" id="UP000056322"/>
    </source>
</evidence>
<proteinExistence type="predicted"/>
<dbReference type="RefSeq" id="WP_045751178.1">
    <property type="nucleotide sequence ID" value="NZ_LN794158.1"/>
</dbReference>
<dbReference type="PANTHER" id="PTHR43685:SF2">
    <property type="entry name" value="GLYCOSYLTRANSFERASE 2-LIKE DOMAIN-CONTAINING PROTEIN"/>
    <property type="match status" value="1"/>
</dbReference>
<dbReference type="InterPro" id="IPR029044">
    <property type="entry name" value="Nucleotide-diphossugar_trans"/>
</dbReference>
<dbReference type="Gene3D" id="3.90.550.10">
    <property type="entry name" value="Spore Coat Polysaccharide Biosynthesis Protein SpsA, Chain A"/>
    <property type="match status" value="1"/>
</dbReference>
<dbReference type="CDD" id="cd06433">
    <property type="entry name" value="GT_2_WfgS_like"/>
    <property type="match status" value="1"/>
</dbReference>
<dbReference type="Pfam" id="PF00535">
    <property type="entry name" value="Glycos_transf_2"/>
    <property type="match status" value="1"/>
</dbReference>
<organism evidence="2 3">
    <name type="scientific">Candidatus Methylopumilus turicensis</name>
    <dbReference type="NCBI Taxonomy" id="1581680"/>
    <lineage>
        <taxon>Bacteria</taxon>
        <taxon>Pseudomonadati</taxon>
        <taxon>Pseudomonadota</taxon>
        <taxon>Betaproteobacteria</taxon>
        <taxon>Nitrosomonadales</taxon>
        <taxon>Methylophilaceae</taxon>
        <taxon>Candidatus Methylopumilus</taxon>
    </lineage>
</organism>
<gene>
    <name evidence="2" type="ORF">BN1209_0950</name>
</gene>
<sequence length="274" mass="31605">MNKLLPRITVITPSYNQAEFLERTIVSILNQGYPNLEFIIIDGGSTDGSVDVIKGYANQLTYWVSEPDNGQSHAINKGLQIATGDWVCWQNSDDIFYPLAFMRLSQSIQQNPTLDLVIGDINLIDKDDHLIRPQCYVKPTYGALVAEGMVMTNQAAFWRRNLHEEIGFLDESLHYGFDYEWFLRLLKHTNRSHHIPKKLGALRYHDQTKTSLNQTSFSSEYAKILEGLFQPGYLRYLYKLRRLLLTMLNGQVGYVFNGFKARIRSKLISKNEIF</sequence>
<dbReference type="PANTHER" id="PTHR43685">
    <property type="entry name" value="GLYCOSYLTRANSFERASE"/>
    <property type="match status" value="1"/>
</dbReference>
<keyword evidence="3" id="KW-1185">Reference proteome</keyword>